<dbReference type="EMBL" id="CP059851">
    <property type="protein sequence ID" value="QMW21924.1"/>
    <property type="molecule type" value="Genomic_DNA"/>
</dbReference>
<dbReference type="KEGG" id="sand:H3309_11075"/>
<comment type="similarity">
    <text evidence="1">Belongs to the short-chain dehydrogenases/reductases (SDR) family.</text>
</comment>
<dbReference type="FunFam" id="3.40.50.720:FF:000084">
    <property type="entry name" value="Short-chain dehydrogenase reductase"/>
    <property type="match status" value="1"/>
</dbReference>
<dbReference type="AlphaFoldDB" id="A0A7G5IEY2"/>
<proteinExistence type="inferred from homology"/>
<dbReference type="SUPFAM" id="SSF51735">
    <property type="entry name" value="NAD(P)-binding Rossmann-fold domains"/>
    <property type="match status" value="1"/>
</dbReference>
<dbReference type="PRINTS" id="PR00081">
    <property type="entry name" value="GDHRDH"/>
</dbReference>
<dbReference type="PANTHER" id="PTHR43975:SF2">
    <property type="entry name" value="EG:BACR7A4.14 PROTEIN-RELATED"/>
    <property type="match status" value="1"/>
</dbReference>
<name>A0A7G5IEY2_9SPHN</name>
<reference evidence="2 3" key="1">
    <citation type="submission" date="2020-07" db="EMBL/GenBank/DDBJ databases">
        <title>Complete genome sequence for Sandaracinobacter sp. M6.</title>
        <authorList>
            <person name="Tang Y."/>
            <person name="Liu Q."/>
            <person name="Guo Z."/>
            <person name="Lei P."/>
            <person name="Huang B."/>
        </authorList>
    </citation>
    <scope>NUCLEOTIDE SEQUENCE [LARGE SCALE GENOMIC DNA]</scope>
    <source>
        <strain evidence="2 3">M6</strain>
    </source>
</reference>
<dbReference type="InterPro" id="IPR020904">
    <property type="entry name" value="Sc_DH/Rdtase_CS"/>
</dbReference>
<dbReference type="PANTHER" id="PTHR43975">
    <property type="entry name" value="ZGC:101858"/>
    <property type="match status" value="1"/>
</dbReference>
<evidence type="ECO:0000256" key="1">
    <source>
        <dbReference type="ARBA" id="ARBA00006484"/>
    </source>
</evidence>
<accession>A0A7G5IEY2</accession>
<dbReference type="Gene3D" id="3.40.50.720">
    <property type="entry name" value="NAD(P)-binding Rossmann-like Domain"/>
    <property type="match status" value="1"/>
</dbReference>
<gene>
    <name evidence="2" type="ORF">H3309_11075</name>
</gene>
<dbReference type="Proteomes" id="UP000515292">
    <property type="component" value="Chromosome"/>
</dbReference>
<dbReference type="CDD" id="cd05233">
    <property type="entry name" value="SDR_c"/>
    <property type="match status" value="1"/>
</dbReference>
<evidence type="ECO:0000313" key="2">
    <source>
        <dbReference type="EMBL" id="QMW21924.1"/>
    </source>
</evidence>
<sequence length="250" mass="25527">MKPVALITGATSGIGREGAIWLARDGFHVVAAGRNAGRGAATVAACEAAGGSAEFIAFDVCEEAGWEAAVSGIVARHARLDAVVNSAGAFFSKPLPDTSLAEFRALWEADVESVMLGTKWAMRAMRDTASAGSIVNISSLAGLIGLEDCAAYCAAKAAVTHFSKIAAVEGGGFTPPIRVNSLNPGVILTEMITHAYGDSDAVRAFVKDGNALDMVGEARHVAAAIAWLAGPKSRMVTGTAHVVDGGRGSD</sequence>
<dbReference type="Pfam" id="PF13561">
    <property type="entry name" value="adh_short_C2"/>
    <property type="match status" value="1"/>
</dbReference>
<dbReference type="InterPro" id="IPR036291">
    <property type="entry name" value="NAD(P)-bd_dom_sf"/>
</dbReference>
<dbReference type="RefSeq" id="WP_182294770.1">
    <property type="nucleotide sequence ID" value="NZ_CP059851.1"/>
</dbReference>
<protein>
    <submittedName>
        <fullName evidence="2">SDR family oxidoreductase</fullName>
    </submittedName>
</protein>
<dbReference type="InterPro" id="IPR002347">
    <property type="entry name" value="SDR_fam"/>
</dbReference>
<dbReference type="PRINTS" id="PR00080">
    <property type="entry name" value="SDRFAMILY"/>
</dbReference>
<dbReference type="PROSITE" id="PS00061">
    <property type="entry name" value="ADH_SHORT"/>
    <property type="match status" value="1"/>
</dbReference>
<keyword evidence="3" id="KW-1185">Reference proteome</keyword>
<evidence type="ECO:0000313" key="3">
    <source>
        <dbReference type="Proteomes" id="UP000515292"/>
    </source>
</evidence>
<organism evidence="2 3">
    <name type="scientific">Sandaracinobacteroides saxicola</name>
    <dbReference type="NCBI Taxonomy" id="2759707"/>
    <lineage>
        <taxon>Bacteria</taxon>
        <taxon>Pseudomonadati</taxon>
        <taxon>Pseudomonadota</taxon>
        <taxon>Alphaproteobacteria</taxon>
        <taxon>Sphingomonadales</taxon>
        <taxon>Sphingosinicellaceae</taxon>
        <taxon>Sandaracinobacteroides</taxon>
    </lineage>
</organism>